<evidence type="ECO:0000313" key="1">
    <source>
        <dbReference type="EMBL" id="MWK60058.1"/>
    </source>
</evidence>
<sequence>MRAFLSCIFIIFIMGCTSNDPSDNMTPMSPKCPSAATESISSALELWSCGEGDKAFSIAKDGALREDPDLTWLYLQMLSAKGEQYAGLAFAIKEAEKGNINIAGWTAKTAVKYKISTLNGAINKWYFDFFKNSHGEIYPRLADFLDYSISWAGTENSSIPFGLAFAEKNIDKLTGRELEHIRKLVSEIKATLSDEKLAQAESHAKDILALLQNSGKDLKNQSSSCPNKTLRFTLKS</sequence>
<comment type="caution">
    <text evidence="1">The sequence shown here is derived from an EMBL/GenBank/DDBJ whole genome shotgun (WGS) entry which is preliminary data.</text>
</comment>
<dbReference type="RefSeq" id="WP_160483267.1">
    <property type="nucleotide sequence ID" value="NZ_WTFN01000146.1"/>
</dbReference>
<evidence type="ECO:0008006" key="3">
    <source>
        <dbReference type="Google" id="ProtNLM"/>
    </source>
</evidence>
<organism evidence="1 2">
    <name type="scientific">Metapseudomonas otitidis</name>
    <dbReference type="NCBI Taxonomy" id="319939"/>
    <lineage>
        <taxon>Bacteria</taxon>
        <taxon>Pseudomonadati</taxon>
        <taxon>Pseudomonadota</taxon>
        <taxon>Gammaproteobacteria</taxon>
        <taxon>Pseudomonadales</taxon>
        <taxon>Pseudomonadaceae</taxon>
        <taxon>Metapseudomonas</taxon>
    </lineage>
</organism>
<accession>A0A7X3HDP7</accession>
<evidence type="ECO:0000313" key="2">
    <source>
        <dbReference type="Proteomes" id="UP000461288"/>
    </source>
</evidence>
<gene>
    <name evidence="1" type="ORF">GO594_29100</name>
</gene>
<name>A0A7X3HDP7_9GAMM</name>
<protein>
    <recommendedName>
        <fullName evidence="3">Lipoprotein</fullName>
    </recommendedName>
</protein>
<reference evidence="1 2" key="1">
    <citation type="submission" date="2019-12" db="EMBL/GenBank/DDBJ databases">
        <title>Draft genome sequence of Pseudomonas otitidis recovered from a chicken carcass.</title>
        <authorList>
            <person name="Vieira T.R."/>
            <person name="Oliviera E.F.C."/>
            <person name="Silva N.M.V."/>
            <person name="Sambrano G.E."/>
            <person name="Cibulski S.P."/>
            <person name="Cardoso M.R.I."/>
        </authorList>
    </citation>
    <scope>NUCLEOTIDE SEQUENCE [LARGE SCALE GENOMIC DNA]</scope>
    <source>
        <strain evidence="1 2">25_K</strain>
    </source>
</reference>
<dbReference type="AlphaFoldDB" id="A0A7X3HDP7"/>
<dbReference type="EMBL" id="WTFN01000146">
    <property type="protein sequence ID" value="MWK60058.1"/>
    <property type="molecule type" value="Genomic_DNA"/>
</dbReference>
<dbReference type="Proteomes" id="UP000461288">
    <property type="component" value="Unassembled WGS sequence"/>
</dbReference>
<dbReference type="PROSITE" id="PS51257">
    <property type="entry name" value="PROKAR_LIPOPROTEIN"/>
    <property type="match status" value="1"/>
</dbReference>
<proteinExistence type="predicted"/>